<dbReference type="InterPro" id="IPR036812">
    <property type="entry name" value="NAD(P)_OxRdtase_dom_sf"/>
</dbReference>
<evidence type="ECO:0000313" key="3">
    <source>
        <dbReference type="EMBL" id="TFK49578.1"/>
    </source>
</evidence>
<evidence type="ECO:0000259" key="2">
    <source>
        <dbReference type="Pfam" id="PF00248"/>
    </source>
</evidence>
<dbReference type="Pfam" id="PF00248">
    <property type="entry name" value="Aldo_ket_red"/>
    <property type="match status" value="1"/>
</dbReference>
<dbReference type="AlphaFoldDB" id="A0A5C3N0I9"/>
<dbReference type="InterPro" id="IPR023210">
    <property type="entry name" value="NADP_OxRdtase_dom"/>
</dbReference>
<reference evidence="3 4" key="1">
    <citation type="journal article" date="2019" name="Nat. Ecol. Evol.">
        <title>Megaphylogeny resolves global patterns of mushroom evolution.</title>
        <authorList>
            <person name="Varga T."/>
            <person name="Krizsan K."/>
            <person name="Foldi C."/>
            <person name="Dima B."/>
            <person name="Sanchez-Garcia M."/>
            <person name="Sanchez-Ramirez S."/>
            <person name="Szollosi G.J."/>
            <person name="Szarkandi J.G."/>
            <person name="Papp V."/>
            <person name="Albert L."/>
            <person name="Andreopoulos W."/>
            <person name="Angelini C."/>
            <person name="Antonin V."/>
            <person name="Barry K.W."/>
            <person name="Bougher N.L."/>
            <person name="Buchanan P."/>
            <person name="Buyck B."/>
            <person name="Bense V."/>
            <person name="Catcheside P."/>
            <person name="Chovatia M."/>
            <person name="Cooper J."/>
            <person name="Damon W."/>
            <person name="Desjardin D."/>
            <person name="Finy P."/>
            <person name="Geml J."/>
            <person name="Haridas S."/>
            <person name="Hughes K."/>
            <person name="Justo A."/>
            <person name="Karasinski D."/>
            <person name="Kautmanova I."/>
            <person name="Kiss B."/>
            <person name="Kocsube S."/>
            <person name="Kotiranta H."/>
            <person name="LaButti K.M."/>
            <person name="Lechner B.E."/>
            <person name="Liimatainen K."/>
            <person name="Lipzen A."/>
            <person name="Lukacs Z."/>
            <person name="Mihaltcheva S."/>
            <person name="Morgado L.N."/>
            <person name="Niskanen T."/>
            <person name="Noordeloos M.E."/>
            <person name="Ohm R.A."/>
            <person name="Ortiz-Santana B."/>
            <person name="Ovrebo C."/>
            <person name="Racz N."/>
            <person name="Riley R."/>
            <person name="Savchenko A."/>
            <person name="Shiryaev A."/>
            <person name="Soop K."/>
            <person name="Spirin V."/>
            <person name="Szebenyi C."/>
            <person name="Tomsovsky M."/>
            <person name="Tulloss R.E."/>
            <person name="Uehling J."/>
            <person name="Grigoriev I.V."/>
            <person name="Vagvolgyi C."/>
            <person name="Papp T."/>
            <person name="Martin F.M."/>
            <person name="Miettinen O."/>
            <person name="Hibbett D.S."/>
            <person name="Nagy L.G."/>
        </authorList>
    </citation>
    <scope>NUCLEOTIDE SEQUENCE [LARGE SCALE GENOMIC DNA]</scope>
    <source>
        <strain evidence="3 4">OMC1185</strain>
    </source>
</reference>
<sequence>MVNQTAKLGGTASDITIGKIGHGLMNMTWKTVPSPDEECFEAIKAGVDSLPAGTKMFLNGGEFYGPNFGTANLEMISRFFEKYPDYTAKTFLSVKGGVRPDKAGLKGSLEALTASVDNINNALRGKKKLDLFEMARVDGGMPIEEAVKNMATLVKEGKFDHIGMSECSAETLRRANAVHPIVAVEIEVSPWSYEPETKKVIAAAQELGIAVAAYSPVGRGFLTGSIKSLDDIPKDDMRRHMARFQPENFHHNLGLLHDWLALADKKKVSAAQLAIAWVASLGPHMVPIPGSAKTKHLLENLASVNVELTSEDMDEITKILESHEIKGGRYREGDEVAQNLWG</sequence>
<keyword evidence="1" id="KW-0560">Oxidoreductase</keyword>
<dbReference type="Gene3D" id="3.20.20.100">
    <property type="entry name" value="NADP-dependent oxidoreductase domain"/>
    <property type="match status" value="1"/>
</dbReference>
<feature type="domain" description="NADP-dependent oxidoreductase" evidence="2">
    <location>
        <begin position="19"/>
        <end position="320"/>
    </location>
</feature>
<proteinExistence type="predicted"/>
<evidence type="ECO:0000256" key="1">
    <source>
        <dbReference type="ARBA" id="ARBA00023002"/>
    </source>
</evidence>
<name>A0A5C3N0I9_9AGAM</name>
<gene>
    <name evidence="3" type="ORF">OE88DRAFT_1662105</name>
</gene>
<keyword evidence="4" id="KW-1185">Reference proteome</keyword>
<dbReference type="GO" id="GO:0005737">
    <property type="term" value="C:cytoplasm"/>
    <property type="evidence" value="ECO:0007669"/>
    <property type="project" value="TreeGrafter"/>
</dbReference>
<organism evidence="3 4">
    <name type="scientific">Heliocybe sulcata</name>
    <dbReference type="NCBI Taxonomy" id="5364"/>
    <lineage>
        <taxon>Eukaryota</taxon>
        <taxon>Fungi</taxon>
        <taxon>Dikarya</taxon>
        <taxon>Basidiomycota</taxon>
        <taxon>Agaricomycotina</taxon>
        <taxon>Agaricomycetes</taxon>
        <taxon>Gloeophyllales</taxon>
        <taxon>Gloeophyllaceae</taxon>
        <taxon>Heliocybe</taxon>
    </lineage>
</organism>
<dbReference type="InterPro" id="IPR050791">
    <property type="entry name" value="Aldo-Keto_reductase"/>
</dbReference>
<protein>
    <submittedName>
        <fullName evidence="3">Aldo/keto reductase</fullName>
    </submittedName>
</protein>
<accession>A0A5C3N0I9</accession>
<dbReference type="PANTHER" id="PTHR43625">
    <property type="entry name" value="AFLATOXIN B1 ALDEHYDE REDUCTASE"/>
    <property type="match status" value="1"/>
</dbReference>
<dbReference type="GO" id="GO:0016491">
    <property type="term" value="F:oxidoreductase activity"/>
    <property type="evidence" value="ECO:0007669"/>
    <property type="project" value="UniProtKB-KW"/>
</dbReference>
<dbReference type="OrthoDB" id="37537at2759"/>
<evidence type="ECO:0000313" key="4">
    <source>
        <dbReference type="Proteomes" id="UP000305948"/>
    </source>
</evidence>
<dbReference type="STRING" id="5364.A0A5C3N0I9"/>
<dbReference type="PANTHER" id="PTHR43625:SF78">
    <property type="entry name" value="PYRIDOXAL REDUCTASE-RELATED"/>
    <property type="match status" value="1"/>
</dbReference>
<dbReference type="Proteomes" id="UP000305948">
    <property type="component" value="Unassembled WGS sequence"/>
</dbReference>
<dbReference type="EMBL" id="ML213515">
    <property type="protein sequence ID" value="TFK49578.1"/>
    <property type="molecule type" value="Genomic_DNA"/>
</dbReference>
<dbReference type="CDD" id="cd19077">
    <property type="entry name" value="AKR_AKR8A1-2"/>
    <property type="match status" value="1"/>
</dbReference>
<dbReference type="SUPFAM" id="SSF51430">
    <property type="entry name" value="NAD(P)-linked oxidoreductase"/>
    <property type="match status" value="1"/>
</dbReference>